<name>A0AAV5GWJ9_9BASI</name>
<sequence>MNNEAGCVDPLADRDLLASYLEPAITDNWYNDPYASNCIPDWATEPSSSGTGVDTAPTASTSGLGTATHNVEQHRDNLSCPDCDELLEAVERLRLFQPTFELKKAELLNKIKDLEATHRSYVLALFRAYYKRHHHDEQGIDQHQPPE</sequence>
<dbReference type="Proteomes" id="UP001342314">
    <property type="component" value="Unassembled WGS sequence"/>
</dbReference>
<evidence type="ECO:0000256" key="1">
    <source>
        <dbReference type="SAM" id="MobiDB-lite"/>
    </source>
</evidence>
<comment type="caution">
    <text evidence="2">The sequence shown here is derived from an EMBL/GenBank/DDBJ whole genome shotgun (WGS) entry which is preliminary data.</text>
</comment>
<evidence type="ECO:0000313" key="3">
    <source>
        <dbReference type="Proteomes" id="UP001342314"/>
    </source>
</evidence>
<proteinExistence type="predicted"/>
<evidence type="ECO:0000313" key="2">
    <source>
        <dbReference type="EMBL" id="GJN93702.1"/>
    </source>
</evidence>
<reference evidence="2 3" key="1">
    <citation type="submission" date="2021-12" db="EMBL/GenBank/DDBJ databases">
        <title>High titer production of polyol ester of fatty acids by Rhodotorula paludigena BS15 towards product separation-free biomass refinery.</title>
        <authorList>
            <person name="Mano J."/>
            <person name="Ono H."/>
            <person name="Tanaka T."/>
            <person name="Naito K."/>
            <person name="Sushida H."/>
            <person name="Ike M."/>
            <person name="Tokuyasu K."/>
            <person name="Kitaoka M."/>
        </authorList>
    </citation>
    <scope>NUCLEOTIDE SEQUENCE [LARGE SCALE GENOMIC DNA]</scope>
    <source>
        <strain evidence="2 3">BS15</strain>
    </source>
</reference>
<accession>A0AAV5GWJ9</accession>
<dbReference type="AlphaFoldDB" id="A0AAV5GWJ9"/>
<gene>
    <name evidence="2" type="ORF">Rhopal_006759-T1</name>
</gene>
<keyword evidence="3" id="KW-1185">Reference proteome</keyword>
<feature type="region of interest" description="Disordered" evidence="1">
    <location>
        <begin position="45"/>
        <end position="70"/>
    </location>
</feature>
<protein>
    <submittedName>
        <fullName evidence="2">Uncharacterized protein</fullName>
    </submittedName>
</protein>
<dbReference type="EMBL" id="BQKY01000014">
    <property type="protein sequence ID" value="GJN93702.1"/>
    <property type="molecule type" value="Genomic_DNA"/>
</dbReference>
<organism evidence="2 3">
    <name type="scientific">Rhodotorula paludigena</name>
    <dbReference type="NCBI Taxonomy" id="86838"/>
    <lineage>
        <taxon>Eukaryota</taxon>
        <taxon>Fungi</taxon>
        <taxon>Dikarya</taxon>
        <taxon>Basidiomycota</taxon>
        <taxon>Pucciniomycotina</taxon>
        <taxon>Microbotryomycetes</taxon>
        <taxon>Sporidiobolales</taxon>
        <taxon>Sporidiobolaceae</taxon>
        <taxon>Rhodotorula</taxon>
    </lineage>
</organism>